<dbReference type="InterPro" id="IPR016024">
    <property type="entry name" value="ARM-type_fold"/>
</dbReference>
<dbReference type="CDD" id="cd14288">
    <property type="entry name" value="UBA_HUWE1"/>
    <property type="match status" value="1"/>
</dbReference>
<dbReference type="InterPro" id="IPR041918">
    <property type="entry name" value="UBA_HUWE1"/>
</dbReference>
<dbReference type="Pfam" id="PF06012">
    <property type="entry name" value="DUF908"/>
    <property type="match status" value="2"/>
</dbReference>
<evidence type="ECO:0000256" key="10">
    <source>
        <dbReference type="ARBA" id="ARBA00022816"/>
    </source>
</evidence>
<evidence type="ECO:0000256" key="14">
    <source>
        <dbReference type="SAM" id="Coils"/>
    </source>
</evidence>
<feature type="region of interest" description="Disordered" evidence="15">
    <location>
        <begin position="2010"/>
        <end position="2129"/>
    </location>
</feature>
<feature type="compositionally biased region" description="Basic and acidic residues" evidence="15">
    <location>
        <begin position="2021"/>
        <end position="2058"/>
    </location>
</feature>
<evidence type="ECO:0000256" key="6">
    <source>
        <dbReference type="ARBA" id="ARBA00022553"/>
    </source>
</evidence>
<dbReference type="Pfam" id="PF14377">
    <property type="entry name" value="UBM"/>
    <property type="match status" value="3"/>
</dbReference>
<feature type="compositionally biased region" description="Acidic residues" evidence="15">
    <location>
        <begin position="2077"/>
        <end position="2119"/>
    </location>
</feature>
<evidence type="ECO:0000256" key="13">
    <source>
        <dbReference type="ARBA" id="ARBA00034494"/>
    </source>
</evidence>
<dbReference type="CDD" id="cd00078">
    <property type="entry name" value="HECTc"/>
    <property type="match status" value="1"/>
</dbReference>
<dbReference type="UniPathway" id="UPA00143"/>
<feature type="region of interest" description="Disordered" evidence="15">
    <location>
        <begin position="2382"/>
        <end position="2403"/>
    </location>
</feature>
<dbReference type="SMART" id="SM00119">
    <property type="entry name" value="HECTc"/>
    <property type="match status" value="1"/>
</dbReference>
<feature type="coiled-coil region" evidence="14">
    <location>
        <begin position="3034"/>
        <end position="3071"/>
    </location>
</feature>
<dbReference type="GO" id="GO:0005634">
    <property type="term" value="C:nucleus"/>
    <property type="evidence" value="ECO:0007669"/>
    <property type="project" value="UniProtKB-SubCell"/>
</dbReference>
<dbReference type="PANTHER" id="PTHR11254">
    <property type="entry name" value="HECT DOMAIN UBIQUITIN-PROTEIN LIGASE"/>
    <property type="match status" value="1"/>
</dbReference>
<dbReference type="GO" id="GO:0006511">
    <property type="term" value="P:ubiquitin-dependent protein catabolic process"/>
    <property type="evidence" value="ECO:0007669"/>
    <property type="project" value="TreeGrafter"/>
</dbReference>
<feature type="domain" description="HECT" evidence="16">
    <location>
        <begin position="3332"/>
        <end position="3670"/>
    </location>
</feature>
<evidence type="ECO:0000259" key="17">
    <source>
        <dbReference type="SMART" id="SM00678"/>
    </source>
</evidence>
<dbReference type="Gene3D" id="1.10.8.10">
    <property type="entry name" value="DNA helicase RuvA subunit, C-terminal domain"/>
    <property type="match status" value="1"/>
</dbReference>
<evidence type="ECO:0000256" key="7">
    <source>
        <dbReference type="ARBA" id="ARBA00022679"/>
    </source>
</evidence>
<dbReference type="InterPro" id="IPR018123">
    <property type="entry name" value="WWE-dom_subgr"/>
</dbReference>
<dbReference type="Gene3D" id="3.30.2160.10">
    <property type="entry name" value="Hect, E3 ligase catalytic domain"/>
    <property type="match status" value="1"/>
</dbReference>
<dbReference type="Pfam" id="PF02825">
    <property type="entry name" value="WWE"/>
    <property type="match status" value="1"/>
</dbReference>
<dbReference type="InterPro" id="IPR009060">
    <property type="entry name" value="UBA-like_sf"/>
</dbReference>
<dbReference type="SUPFAM" id="SSF117839">
    <property type="entry name" value="WWE domain"/>
    <property type="match status" value="1"/>
</dbReference>
<dbReference type="SUPFAM" id="SSF56204">
    <property type="entry name" value="Hect, E3 ligase catalytic domain"/>
    <property type="match status" value="1"/>
</dbReference>
<dbReference type="InterPro" id="IPR035983">
    <property type="entry name" value="Hect_E3_ubiquitin_ligase"/>
</dbReference>
<feature type="compositionally biased region" description="Acidic residues" evidence="15">
    <location>
        <begin position="3156"/>
        <end position="3173"/>
    </location>
</feature>
<dbReference type="FunFam" id="3.90.1750.10:FF:000003">
    <property type="entry name" value="E3 ubiquitin-protein ligase UPL1"/>
    <property type="match status" value="1"/>
</dbReference>
<dbReference type="FunFam" id="3.30.2410.10:FF:000004">
    <property type="entry name" value="E3 ubiquitin-protein ligase HUWE1, variant"/>
    <property type="match status" value="1"/>
</dbReference>
<keyword evidence="14" id="KW-0175">Coiled coil</keyword>
<evidence type="ECO:0000256" key="2">
    <source>
        <dbReference type="ARBA" id="ARBA00004123"/>
    </source>
</evidence>
<dbReference type="InterPro" id="IPR004170">
    <property type="entry name" value="WWE_dom"/>
</dbReference>
<dbReference type="Gene3D" id="3.90.1750.10">
    <property type="entry name" value="Hect, E3 ligase catalytic domains"/>
    <property type="match status" value="1"/>
</dbReference>
<keyword evidence="12" id="KW-0539">Nucleus</keyword>
<evidence type="ECO:0000313" key="19">
    <source>
        <dbReference type="WBParaSite" id="EN70_8471"/>
    </source>
</evidence>
<comment type="catalytic activity">
    <reaction evidence="1">
        <text>S-ubiquitinyl-[E2 ubiquitin-conjugating enzyme]-L-cysteine + [acceptor protein]-L-lysine = [E2 ubiquitin-conjugating enzyme]-L-cysteine + N(6)-ubiquitinyl-[acceptor protein]-L-lysine.</text>
        <dbReference type="EC" id="2.3.2.26"/>
    </reaction>
</comment>
<accession>A0A1I7W122</accession>
<dbReference type="InterPro" id="IPR010309">
    <property type="entry name" value="E3_Ub_ligase_DUF908"/>
</dbReference>
<keyword evidence="7" id="KW-0808">Transferase</keyword>
<sequence>MKIDSKTLRPCSAEIFPRCMQLIEHIKSASDRRTFLERLTEVHEWQPQFGKSEMARWSDVLNMCDDVLKDAVTCSSSPGAPMAIDEDQTLLADVTSVLSFTAMLFENTFTRSVYSSTDRLLNLLDSGNVEVVVETLRLLLVISKRSRFLSQHLNEVQQKKLTVRLSAIAQCWNGKLRSIKMDECCTANVQPTTLLPIGFQTDTNNLVRSIHLDKSFAAELEHLLFGKKIEEDERASFIARLRLVRSFNTSRGRRLSIIARLLSLSILVYTRSLIEEWAMTTMLYDGLIEEITRLLLINNTSESIIDAVKTEALRTLTSIVSLGRPAKLNVVVESLGVNSYHGFLARMTRQCVDDLRCGRIGNGYTTVPFCTALFSLLYHLAGFENGGEALVSCALTETLLGVVSCETLPLELITFVTRAVRVIDIMTSLDANGFTSCNGMSIIVHRLIVSVYEVFAKLNENCRVRFDVNICMKHLAELSITGPTAEQCHQQRAALIKSLLNFIKRAVQDAQFADSTRHIMDGALPAALVNILTNCGFFGASLFHNAVCLITNFIYQEPSLLTSLQEKGVTSAILRAIFRQELPTSRDVIAALPNTFTALCLNDRGLKAFMNENPFDHFCDIFVSTKYIYAMKCRRNEMNEVALNLGTSFDAFLRHHPTLRESFLNSFAKMLNKLLDVASTDSPRCVMSLASCRSAQTTSASSSNLAVSSASPSQEDETIMAGNVSSDDDDDDPTSAVANMEEMHTTENESPQLDLGLSLSIVCDGNPLVPLGEYLLNIGKFLETLLTHNASPEQADVFIQSGAADKLLSLLFVRQIPLELSQSLFPQLVTNIMRFLFQHTRSNDVMDMVANRLNKFCLDMLSSCSTNDDSSKLSLLAMSSSDASLANICAISVFCSVLGSLSKAALGSNTATKTAVLRFWTNEGCRLLASCNQAQRIVVWECAVLQIYNATNKCAASTQTDDVQTDEQIEDANVTLKQGSVGTDSVPQRIGRPKYLLDDYWLRSKSGTSALSRCNRHCTELMTMLVKISIGGMTRTRRIQENEGGTPCENAVQLALQIMKGFQQALEWKPHDETDPAIMLPYLAVWINNLSNILFDERKSPYHLMLSAFYRTGTHDTFFNIISNYFAPDQDQNYCEVGQLLQAWLSLAERLVNAHAFRHSRYKMSERFAEAKRFPTEKYLAKCQQDAFRQANVVFGVLSALPLSEAVSFNICDMIVSIYREIVKGIVPLTEKQKQAVVTTSEDRKKMEAELDGASIGLLVDMGFDRDAAVDALLEYSTVPEAAEYLIATDGLGRLRQSSTDERIDADDIDAEEGSGGQNGDLNVEFEDVLLKEPISLNEVPPLDTRLVLSSLCKDVIPILLNLMEQGTELVFSTSEIMLAILNEVDDDWRKNVLIGEYLVQDILLMVDELRCDETDEKAVISLSTRLHFVCLLWPGIATTYMDIFTKYCLHSVLISVLDMVVIHCLRRPAFIRLIAPICLWLDLYDKMLKLLDSKDKVEKAVESYAWKYWDTDERGGVFTWINYPPAASHALTNAFLSGRRNCNVSVGGRQYTVDFPSMSHRNVESHIERPITISGRLKDGIILSEILAESNEHKEWNEVVRDGLVPAIIGLLGLSNIDATSIHAIFILAARITRDFKIAKEFLQQGGVQTVINVSGSAVPSSAVLAALIIRHCLDDEIAVRQIFEKTVRTIAAGGYTINPPFTRWNHIRQDFRTPRTTRDWLHAIRALSPLCARHPQIFADTMERVTRKQKDQITVLPMTPVDPSCKQWAACSPIKQVLTHLLNHTLDFSWEDSNRVINRASLVRLIAELAKSYSIVATLVAESHDPNGQLFMVSLLSKCVVPSGSSATDGNLCMAVKTFVAAIASCSHSPKAQEALISSIISCLHIVFSEADSKATCTKLRLLSDMFLLARDACPAGPQDMRNSTNSNAILRLIIKKRVCIELSRVPWYLNLSAKEGIETLNYILRVLEELTRAINSNHAAQNSMENASEALTTTQNASASVTLVATSENDASATVTAREGEHSQDNQHVEDGNSTADEHRFETHEVTVERNRPDDDYCADDDEDRGHARHPDAVEDSSESEEDEDDADDDDDDEGAGLNEMDVDDESDDEHDDVMEEEGRVSVEEEDDFGMVEMEPGALSRFALVDSVDDSGPVDRFEDGDSEENFVNTNIFVENLDDIDALTSGAFTGARLFVNTSLEAAHADRSSATVSSVHPLLQRSSQTSGSDSIIGQRPTSYRLLVGQRRGAGNVNPTGLHRQNAVRRWTTFGTQSEFIERLFDGSAAANGTHLFDIAPSRQRFLNVVMQDHGLDNTTTVTSEERRQTSVPLPLERFSDAARMIDGHAHLYLWVMVASHVTGVMDAIEKDENVKKAEEEIMKTQKDFTEDSSKRTLDDAASNESTSTTRLFIDEEDNGGVGNPNGIADTQPEHSSESIDITVQMHNVPEPMDQSGTLYYDASEIFENQIQQISEQEQGQSNVASNGSSNILTGASMHALPITVDQTEGQGNMEQLSTLEATAGTPHANQDDFREILGDIEIPDGVDPAFLAALPEDIRMEVIRDHMRQQRSQRLIQTSANLEAAGQANGEVPAVEPLDQEFLNALPPDLQEEILAQHERTVRLAQERAESNSAPPADTPVAADDAAALIESLPPTLRAQVLADADDTVLQVLPQNVAAEARRLRASYEAQQVMRFARMLAPAQRFRPANGRSVPGTSGNSTPVGALAGVTTLASKNATQLLDRDAIVTLLLLFLIDPVRLNTQRLQKLIKSLCAQNVTCDFIIWCLIALLDKVDEDAVQYEDFAGTVSGWLDQICIHSGIGQHEQAVKFFKSTHIVALHPAILATVCRLVLDTLISLAKSYPGHFLPAKLRESGSPSNAGLHTPPFSQFWAIVHSLSKADMSSRSTHRHGSSLETALGPGGVNASMAALSLEDSAVGVLMEHIRRPVILSSSILQDKLLRLICTIVQTLPDETVTKMSIDSIAERPPLTQQLEHIVLALTEGECSEEGLADGRTLLLELIRALTPSTKAFIMSLLINAAERLGARLLQHIERLEEELKELRNEGNRSSSLEQQPSGSKVAVNRYDESVIVISGILNSRAVMNASGCYELQLPAMRALTDKNGIQNIFLRTLQTIIKIREVLQLHARCTEVDVSIDTAGEQDDEHVPGEDDENAIEENERKRLAEKEESMSVLLNTLEPLWELVSRCLKRLTNADAHAALALQPSAEAFFLVYGSELSSIDPSKLHEHPDAQKLLHFAEKHRNMLNQVLRQSGGSLTDGPFAVLTQMPKLLDFDVKRIYFRKQMQKIDERVRGEDVAVRIRRSHLFSDSFRELFRLRGPEWKARFYIIFEGEEGQDAGGLLREWFSIITREIFNPNYALFITSPGDRVTYMINKTSYINPEHLEYFKFVGRIIAKAIYENKLLECYFTRAFYKHILSVPVRAQDLESEDPSFYKSLEFLLNNPIEDLGTELTFSLEVEEFGVRKMRMLKENGSSIPVTDENKEEYVKLVCQMKMTGSINQQLKAFLEGFYEIIPKHLISIFNEQELELLISGLPNVDIDDLYANTEYKTYTKSSSQIQWFWKALRSFEQEDRAKFLQFVTGTSKVPLQGFAALEGMNGTQKFSIHLDSRSSDRLPTAHTCFNQLDLPQYETYDKLRDMLLLAVRECTEGFGFA</sequence>
<dbReference type="SUPFAM" id="SSF48371">
    <property type="entry name" value="ARM repeat"/>
    <property type="match status" value="2"/>
</dbReference>
<dbReference type="FunFam" id="3.30.2160.10:FF:000001">
    <property type="entry name" value="E3 ubiquitin-protein ligase NEDD4-like"/>
    <property type="match status" value="1"/>
</dbReference>
<dbReference type="GO" id="GO:0000209">
    <property type="term" value="P:protein polyubiquitination"/>
    <property type="evidence" value="ECO:0007669"/>
    <property type="project" value="TreeGrafter"/>
</dbReference>
<organism evidence="18 19">
    <name type="scientific">Loa loa</name>
    <name type="common">Eye worm</name>
    <name type="synonym">Filaria loa</name>
    <dbReference type="NCBI Taxonomy" id="7209"/>
    <lineage>
        <taxon>Eukaryota</taxon>
        <taxon>Metazoa</taxon>
        <taxon>Ecdysozoa</taxon>
        <taxon>Nematoda</taxon>
        <taxon>Chromadorea</taxon>
        <taxon>Rhabditida</taxon>
        <taxon>Spirurina</taxon>
        <taxon>Spiruromorpha</taxon>
        <taxon>Filarioidea</taxon>
        <taxon>Onchocercidae</taxon>
        <taxon>Loa</taxon>
    </lineage>
</organism>
<evidence type="ECO:0000256" key="12">
    <source>
        <dbReference type="ARBA" id="ARBA00023242"/>
    </source>
</evidence>
<evidence type="ECO:0000256" key="9">
    <source>
        <dbReference type="ARBA" id="ARBA00022786"/>
    </source>
</evidence>
<dbReference type="Gene3D" id="3.30.720.50">
    <property type="match status" value="1"/>
</dbReference>
<reference evidence="19" key="2">
    <citation type="submission" date="2016-11" db="UniProtKB">
        <authorList>
            <consortium name="WormBaseParasite"/>
        </authorList>
    </citation>
    <scope>IDENTIFICATION</scope>
</reference>
<dbReference type="Pfam" id="PF06025">
    <property type="entry name" value="DUF913"/>
    <property type="match status" value="1"/>
</dbReference>
<dbReference type="GO" id="GO:0008270">
    <property type="term" value="F:zinc ion binding"/>
    <property type="evidence" value="ECO:0007669"/>
    <property type="project" value="InterPro"/>
</dbReference>
<dbReference type="PANTHER" id="PTHR11254:SF67">
    <property type="entry name" value="E3 UBIQUITIN-PROTEIN LIGASE HUWE1"/>
    <property type="match status" value="1"/>
</dbReference>
<dbReference type="InterPro" id="IPR050409">
    <property type="entry name" value="E3_ubiq-protein_ligase"/>
</dbReference>
<feature type="compositionally biased region" description="Low complexity" evidence="15">
    <location>
        <begin position="703"/>
        <end position="713"/>
    </location>
</feature>
<keyword evidence="8" id="KW-0227">DNA damage</keyword>
<comment type="similarity">
    <text evidence="13">Belongs to the UPL family. TOM1/PTR1 subfamily.</text>
</comment>
<dbReference type="InterPro" id="IPR000569">
    <property type="entry name" value="HECT_dom"/>
</dbReference>
<dbReference type="SMART" id="SM00678">
    <property type="entry name" value="WWE"/>
    <property type="match status" value="1"/>
</dbReference>
<evidence type="ECO:0000256" key="8">
    <source>
        <dbReference type="ARBA" id="ARBA00022763"/>
    </source>
</evidence>
<dbReference type="InterPro" id="IPR025527">
    <property type="entry name" value="HUWE1/Rev1_UBM"/>
</dbReference>
<feature type="region of interest" description="Disordered" evidence="15">
    <location>
        <begin position="3153"/>
        <end position="3173"/>
    </location>
</feature>
<keyword evidence="11" id="KW-0234">DNA repair</keyword>
<evidence type="ECO:0000313" key="18">
    <source>
        <dbReference type="Proteomes" id="UP000095285"/>
    </source>
</evidence>
<proteinExistence type="inferred from homology"/>
<dbReference type="GO" id="GO:0051028">
    <property type="term" value="P:mRNA transport"/>
    <property type="evidence" value="ECO:0007669"/>
    <property type="project" value="UniProtKB-KW"/>
</dbReference>
<comment type="pathway">
    <text evidence="3">Protein modification; protein ubiquitination.</text>
</comment>
<reference evidence="18" key="1">
    <citation type="submission" date="2012-04" db="EMBL/GenBank/DDBJ databases">
        <title>The Genome Sequence of Loa loa.</title>
        <authorList>
            <consortium name="The Broad Institute Genome Sequencing Platform"/>
            <consortium name="Broad Institute Genome Sequencing Center for Infectious Disease"/>
            <person name="Nutman T.B."/>
            <person name="Fink D.L."/>
            <person name="Russ C."/>
            <person name="Young S."/>
            <person name="Zeng Q."/>
            <person name="Gargeya S."/>
            <person name="Alvarado L."/>
            <person name="Berlin A."/>
            <person name="Chapman S.B."/>
            <person name="Chen Z."/>
            <person name="Freedman E."/>
            <person name="Gellesch M."/>
            <person name="Goldberg J."/>
            <person name="Griggs A."/>
            <person name="Gujja S."/>
            <person name="Heilman E.R."/>
            <person name="Heiman D."/>
            <person name="Howarth C."/>
            <person name="Mehta T."/>
            <person name="Neiman D."/>
            <person name="Pearson M."/>
            <person name="Roberts A."/>
            <person name="Saif S."/>
            <person name="Shea T."/>
            <person name="Shenoy N."/>
            <person name="Sisk P."/>
            <person name="Stolte C."/>
            <person name="Sykes S."/>
            <person name="White J."/>
            <person name="Yandava C."/>
            <person name="Haas B."/>
            <person name="Henn M.R."/>
            <person name="Nusbaum C."/>
            <person name="Birren B."/>
        </authorList>
    </citation>
    <scope>NUCLEOTIDE SEQUENCE [LARGE SCALE GENOMIC DNA]</scope>
</reference>
<keyword evidence="6" id="KW-0597">Phosphoprotein</keyword>
<comment type="subcellular location">
    <subcellularLocation>
        <location evidence="2">Nucleus</location>
    </subcellularLocation>
</comment>
<dbReference type="Gene3D" id="3.30.2410.10">
    <property type="entry name" value="Hect, E3 ligase catalytic domain"/>
    <property type="match status" value="1"/>
</dbReference>
<evidence type="ECO:0000256" key="5">
    <source>
        <dbReference type="ARBA" id="ARBA00022448"/>
    </source>
</evidence>
<evidence type="ECO:0000256" key="3">
    <source>
        <dbReference type="ARBA" id="ARBA00004906"/>
    </source>
</evidence>
<dbReference type="Proteomes" id="UP000095285">
    <property type="component" value="Unassembled WGS sequence"/>
</dbReference>
<evidence type="ECO:0000256" key="1">
    <source>
        <dbReference type="ARBA" id="ARBA00000885"/>
    </source>
</evidence>
<evidence type="ECO:0000259" key="16">
    <source>
        <dbReference type="SMART" id="SM00119"/>
    </source>
</evidence>
<dbReference type="WBParaSite" id="EN70_8471">
    <property type="protein sequence ID" value="EN70_8471"/>
    <property type="gene ID" value="EN70_8471"/>
</dbReference>
<dbReference type="GO" id="GO:0061630">
    <property type="term" value="F:ubiquitin protein ligase activity"/>
    <property type="evidence" value="ECO:0007669"/>
    <property type="project" value="UniProtKB-EC"/>
</dbReference>
<dbReference type="InterPro" id="IPR010314">
    <property type="entry name" value="E3_Ub_ligase_DUF913"/>
</dbReference>
<dbReference type="EC" id="2.3.2.26" evidence="4"/>
<dbReference type="SUPFAM" id="SSF46934">
    <property type="entry name" value="UBA-like"/>
    <property type="match status" value="1"/>
</dbReference>
<dbReference type="eggNOG" id="KOG0939">
    <property type="taxonomic scope" value="Eukaryota"/>
</dbReference>
<dbReference type="InterPro" id="IPR037197">
    <property type="entry name" value="WWE_dom_sf"/>
</dbReference>
<evidence type="ECO:0000256" key="15">
    <source>
        <dbReference type="SAM" id="MobiDB-lite"/>
    </source>
</evidence>
<dbReference type="Pfam" id="PF00632">
    <property type="entry name" value="HECT"/>
    <property type="match status" value="1"/>
</dbReference>
<dbReference type="GO" id="GO:0006281">
    <property type="term" value="P:DNA repair"/>
    <property type="evidence" value="ECO:0007669"/>
    <property type="project" value="UniProtKB-KW"/>
</dbReference>
<protein>
    <recommendedName>
        <fullName evidence="4">HECT-type E3 ubiquitin transferase</fullName>
        <ecNumber evidence="4">2.3.2.26</ecNumber>
    </recommendedName>
</protein>
<feature type="region of interest" description="Disordered" evidence="15">
    <location>
        <begin position="703"/>
        <end position="736"/>
    </location>
</feature>
<feature type="region of interest" description="Disordered" evidence="15">
    <location>
        <begin position="2212"/>
        <end position="2234"/>
    </location>
</feature>
<keyword evidence="5" id="KW-0813">Transport</keyword>
<feature type="compositionally biased region" description="Basic and acidic residues" evidence="15">
    <location>
        <begin position="2382"/>
        <end position="2395"/>
    </location>
</feature>
<keyword evidence="18" id="KW-1185">Reference proteome</keyword>
<dbReference type="GO" id="GO:0005737">
    <property type="term" value="C:cytoplasm"/>
    <property type="evidence" value="ECO:0007669"/>
    <property type="project" value="TreeGrafter"/>
</dbReference>
<dbReference type="STRING" id="7209.A0A1I7W122"/>
<evidence type="ECO:0000256" key="11">
    <source>
        <dbReference type="ARBA" id="ARBA00023204"/>
    </source>
</evidence>
<feature type="domain" description="WWE" evidence="17">
    <location>
        <begin position="1502"/>
        <end position="1580"/>
    </location>
</feature>
<evidence type="ECO:0000256" key="4">
    <source>
        <dbReference type="ARBA" id="ARBA00012485"/>
    </source>
</evidence>
<name>A0A1I7W122_LOALO</name>
<keyword evidence="9" id="KW-0833">Ubl conjugation pathway</keyword>
<dbReference type="Gene3D" id="6.10.250.1630">
    <property type="match status" value="1"/>
</dbReference>
<keyword evidence="10" id="KW-0509">mRNA transport</keyword>
<feature type="compositionally biased region" description="Basic and acidic residues" evidence="15">
    <location>
        <begin position="2067"/>
        <end position="2076"/>
    </location>
</feature>